<keyword evidence="3" id="KW-1185">Reference proteome</keyword>
<dbReference type="Proteomes" id="UP000267606">
    <property type="component" value="Unassembled WGS sequence"/>
</dbReference>
<protein>
    <submittedName>
        <fullName evidence="4">Small integral membrane protein 8</fullName>
    </submittedName>
</protein>
<organism evidence="4">
    <name type="scientific">Onchocerca flexuosa</name>
    <dbReference type="NCBI Taxonomy" id="387005"/>
    <lineage>
        <taxon>Eukaryota</taxon>
        <taxon>Metazoa</taxon>
        <taxon>Ecdysozoa</taxon>
        <taxon>Nematoda</taxon>
        <taxon>Chromadorea</taxon>
        <taxon>Rhabditida</taxon>
        <taxon>Spirurina</taxon>
        <taxon>Spiruromorpha</taxon>
        <taxon>Filarioidea</taxon>
        <taxon>Onchocercidae</taxon>
        <taxon>Onchocerca</taxon>
    </lineage>
</organism>
<name>A0A183GXX9_9BILA</name>
<evidence type="ECO:0000313" key="3">
    <source>
        <dbReference type="Proteomes" id="UP000267606"/>
    </source>
</evidence>
<dbReference type="EMBL" id="UZAJ01000021">
    <property type="protein sequence ID" value="VDO24497.1"/>
    <property type="molecule type" value="Genomic_DNA"/>
</dbReference>
<sequence length="105" mass="11651">MELTEKYESEEAEQLVNELLSIMDMKTRQPTVSTMGEGSKAREHVPNWAFIVIIVSILLSALAFYIGTCINKKTSWRPFSNGKPKTAGKRRLWGAGFSGGIWGAS</sequence>
<keyword evidence="1" id="KW-0812">Transmembrane</keyword>
<gene>
    <name evidence="2" type="ORF">OFLC_LOCUS89</name>
</gene>
<evidence type="ECO:0000256" key="1">
    <source>
        <dbReference type="SAM" id="Phobius"/>
    </source>
</evidence>
<feature type="transmembrane region" description="Helical" evidence="1">
    <location>
        <begin position="48"/>
        <end position="67"/>
    </location>
</feature>
<keyword evidence="1" id="KW-1133">Transmembrane helix</keyword>
<reference evidence="4" key="1">
    <citation type="submission" date="2016-06" db="UniProtKB">
        <authorList>
            <consortium name="WormBaseParasite"/>
        </authorList>
    </citation>
    <scope>IDENTIFICATION</scope>
</reference>
<dbReference type="WBParaSite" id="OFLC_0000008801-mRNA-1">
    <property type="protein sequence ID" value="OFLC_0000008801-mRNA-1"/>
    <property type="gene ID" value="OFLC_0000008801"/>
</dbReference>
<evidence type="ECO:0000313" key="2">
    <source>
        <dbReference type="EMBL" id="VDO24497.1"/>
    </source>
</evidence>
<dbReference type="AlphaFoldDB" id="A0A183GXX9"/>
<reference evidence="2 3" key="2">
    <citation type="submission" date="2018-11" db="EMBL/GenBank/DDBJ databases">
        <authorList>
            <consortium name="Pathogen Informatics"/>
        </authorList>
    </citation>
    <scope>NUCLEOTIDE SEQUENCE [LARGE SCALE GENOMIC DNA]</scope>
</reference>
<accession>A0A183GXX9</accession>
<evidence type="ECO:0000313" key="4">
    <source>
        <dbReference type="WBParaSite" id="OFLC_0000008801-mRNA-1"/>
    </source>
</evidence>
<proteinExistence type="predicted"/>
<keyword evidence="1" id="KW-0472">Membrane</keyword>